<dbReference type="OrthoDB" id="424974at2759"/>
<dbReference type="HOGENOM" id="CLU_007340_4_1_1"/>
<sequence length="818" mass="91880">MSINPSEQHASSRTKDKVISCAECRRLKVKCDRVFPCSSCRKRGLAALCPNAALNTRQRKSHTSTLASLNPQSNTEYRDRIEELEEALRILQAQVSSEPHPLLDEELRIGESEDVDELNEALGTLTIDPESGKSSFFGQSGGMESLYHNELVEETDQVRSFWSLDPFDPLRDTTLNPLLPSMPNESLFEYLESQLPEPLRAWTLCETYYSNAAWLYTCIPRETFQNTILVPVYSTTPPSLRNARLTHTDMAILFMIFAMGTMVELPSQSETSDSAEATDNEKRSARYHHLARGALTAGPSTLEEPTISGIRCLFLMSYYQTLLDRPNTPNIVWSLLSAALAQASNIGLHRDPGGWNMDPPLIEERRNLFWELNLAASFQGMELWPYKPMLSRSKIYYLALGLGRPPAMTVQFSDCEVGADPEQKKESRGRIKHGYEYRRNLFTATILGEVRDLVLSVKQRYSDVLNLDRRIRDVAEELFGGEVGGLSVGPEILKGPDRPVTMRKFYMMAAKEILIMYLHRRYFVRVCSGPSEDLATSKYSPSFFASFRSAQTIIRLMRSLLILEPQLPSRFGFFWNHTLASAIFVGSVVIHHPQSVLAEEAMEYLENVLGQLRQWATQTGGSRVYRPMRALQIVMKLREKAHLSLTQPEAVQEVLKHTDPALIALGGYSRIVEPKSRRRNSPGPSTSSGSVNVADIHPTLVEELRSARERTIPPPTTGRQSYQMSPVTEPLLTSSVYPQQIYTGSSQGVYPQTQGHAANAAYNQLYQLYPQQYGIPYPTQGSPTEVDAFRTGPEREANYVPGPADETNWQGFIAGLGV</sequence>
<dbReference type="InterPro" id="IPR050613">
    <property type="entry name" value="Sec_Metabolite_Reg"/>
</dbReference>
<dbReference type="InterPro" id="IPR036864">
    <property type="entry name" value="Zn2-C6_fun-type_DNA-bd_sf"/>
</dbReference>
<dbReference type="InterPro" id="IPR007219">
    <property type="entry name" value="XnlR_reg_dom"/>
</dbReference>
<dbReference type="InterPro" id="IPR001138">
    <property type="entry name" value="Zn2Cys6_DnaBD"/>
</dbReference>
<feature type="domain" description="Zn(2)-C6 fungal-type" evidence="5">
    <location>
        <begin position="20"/>
        <end position="49"/>
    </location>
</feature>
<evidence type="ECO:0000259" key="5">
    <source>
        <dbReference type="PROSITE" id="PS50048"/>
    </source>
</evidence>
<dbReference type="Pfam" id="PF00172">
    <property type="entry name" value="Zn_clus"/>
    <property type="match status" value="1"/>
</dbReference>
<dbReference type="SUPFAM" id="SSF57701">
    <property type="entry name" value="Zn2/Cys6 DNA-binding domain"/>
    <property type="match status" value="1"/>
</dbReference>
<organism evidence="6 7">
    <name type="scientific">Sphaerobolus stellatus (strain SS14)</name>
    <dbReference type="NCBI Taxonomy" id="990650"/>
    <lineage>
        <taxon>Eukaryota</taxon>
        <taxon>Fungi</taxon>
        <taxon>Dikarya</taxon>
        <taxon>Basidiomycota</taxon>
        <taxon>Agaricomycotina</taxon>
        <taxon>Agaricomycetes</taxon>
        <taxon>Phallomycetidae</taxon>
        <taxon>Geastrales</taxon>
        <taxon>Sphaerobolaceae</taxon>
        <taxon>Sphaerobolus</taxon>
    </lineage>
</organism>
<evidence type="ECO:0000256" key="2">
    <source>
        <dbReference type="ARBA" id="ARBA00022723"/>
    </source>
</evidence>
<dbReference type="GO" id="GO:0003677">
    <property type="term" value="F:DNA binding"/>
    <property type="evidence" value="ECO:0007669"/>
    <property type="project" value="InterPro"/>
</dbReference>
<dbReference type="Proteomes" id="UP000054279">
    <property type="component" value="Unassembled WGS sequence"/>
</dbReference>
<evidence type="ECO:0000256" key="4">
    <source>
        <dbReference type="SAM" id="MobiDB-lite"/>
    </source>
</evidence>
<evidence type="ECO:0000313" key="7">
    <source>
        <dbReference type="Proteomes" id="UP000054279"/>
    </source>
</evidence>
<dbReference type="Gene3D" id="4.10.240.10">
    <property type="entry name" value="Zn(2)-C6 fungal-type DNA-binding domain"/>
    <property type="match status" value="1"/>
</dbReference>
<dbReference type="Pfam" id="PF04082">
    <property type="entry name" value="Fungal_trans"/>
    <property type="match status" value="1"/>
</dbReference>
<keyword evidence="7" id="KW-1185">Reference proteome</keyword>
<comment type="subcellular location">
    <subcellularLocation>
        <location evidence="1">Nucleus</location>
    </subcellularLocation>
</comment>
<reference evidence="6 7" key="1">
    <citation type="submission" date="2014-06" db="EMBL/GenBank/DDBJ databases">
        <title>Evolutionary Origins and Diversification of the Mycorrhizal Mutualists.</title>
        <authorList>
            <consortium name="DOE Joint Genome Institute"/>
            <consortium name="Mycorrhizal Genomics Consortium"/>
            <person name="Kohler A."/>
            <person name="Kuo A."/>
            <person name="Nagy L.G."/>
            <person name="Floudas D."/>
            <person name="Copeland A."/>
            <person name="Barry K.W."/>
            <person name="Cichocki N."/>
            <person name="Veneault-Fourrey C."/>
            <person name="LaButti K."/>
            <person name="Lindquist E.A."/>
            <person name="Lipzen A."/>
            <person name="Lundell T."/>
            <person name="Morin E."/>
            <person name="Murat C."/>
            <person name="Riley R."/>
            <person name="Ohm R."/>
            <person name="Sun H."/>
            <person name="Tunlid A."/>
            <person name="Henrissat B."/>
            <person name="Grigoriev I.V."/>
            <person name="Hibbett D.S."/>
            <person name="Martin F."/>
        </authorList>
    </citation>
    <scope>NUCLEOTIDE SEQUENCE [LARGE SCALE GENOMIC DNA]</scope>
    <source>
        <strain evidence="6 7">SS14</strain>
    </source>
</reference>
<dbReference type="PANTHER" id="PTHR31001">
    <property type="entry name" value="UNCHARACTERIZED TRANSCRIPTIONAL REGULATORY PROTEIN"/>
    <property type="match status" value="1"/>
</dbReference>
<name>A0A0C9USD4_SPHS4</name>
<accession>A0A0C9USD4</accession>
<evidence type="ECO:0000256" key="3">
    <source>
        <dbReference type="ARBA" id="ARBA00023242"/>
    </source>
</evidence>
<feature type="region of interest" description="Disordered" evidence="4">
    <location>
        <begin position="673"/>
        <end position="696"/>
    </location>
</feature>
<dbReference type="PROSITE" id="PS00463">
    <property type="entry name" value="ZN2_CY6_FUNGAL_1"/>
    <property type="match status" value="1"/>
</dbReference>
<dbReference type="GO" id="GO:0000981">
    <property type="term" value="F:DNA-binding transcription factor activity, RNA polymerase II-specific"/>
    <property type="evidence" value="ECO:0007669"/>
    <property type="project" value="InterPro"/>
</dbReference>
<protein>
    <recommendedName>
        <fullName evidence="5">Zn(2)-C6 fungal-type domain-containing protein</fullName>
    </recommendedName>
</protein>
<dbReference type="GO" id="GO:0005634">
    <property type="term" value="C:nucleus"/>
    <property type="evidence" value="ECO:0007669"/>
    <property type="project" value="UniProtKB-SubCell"/>
</dbReference>
<feature type="compositionally biased region" description="Polar residues" evidence="4">
    <location>
        <begin position="682"/>
        <end position="691"/>
    </location>
</feature>
<dbReference type="PROSITE" id="PS50048">
    <property type="entry name" value="ZN2_CY6_FUNGAL_2"/>
    <property type="match status" value="1"/>
</dbReference>
<dbReference type="CDD" id="cd00067">
    <property type="entry name" value="GAL4"/>
    <property type="match status" value="1"/>
</dbReference>
<dbReference type="PANTHER" id="PTHR31001:SF56">
    <property type="entry name" value="ZN(2)-C6 FUNGAL-TYPE DOMAIN-CONTAINING PROTEIN"/>
    <property type="match status" value="1"/>
</dbReference>
<dbReference type="GO" id="GO:0008270">
    <property type="term" value="F:zinc ion binding"/>
    <property type="evidence" value="ECO:0007669"/>
    <property type="project" value="InterPro"/>
</dbReference>
<evidence type="ECO:0000256" key="1">
    <source>
        <dbReference type="ARBA" id="ARBA00004123"/>
    </source>
</evidence>
<dbReference type="AlphaFoldDB" id="A0A0C9USD4"/>
<gene>
    <name evidence="6" type="ORF">M422DRAFT_266050</name>
</gene>
<dbReference type="GO" id="GO:0006351">
    <property type="term" value="P:DNA-templated transcription"/>
    <property type="evidence" value="ECO:0007669"/>
    <property type="project" value="InterPro"/>
</dbReference>
<proteinExistence type="predicted"/>
<dbReference type="SMART" id="SM00066">
    <property type="entry name" value="GAL4"/>
    <property type="match status" value="1"/>
</dbReference>
<keyword evidence="2" id="KW-0479">Metal-binding</keyword>
<dbReference type="CDD" id="cd12148">
    <property type="entry name" value="fungal_TF_MHR"/>
    <property type="match status" value="1"/>
</dbReference>
<dbReference type="EMBL" id="KN837231">
    <property type="protein sequence ID" value="KIJ32117.1"/>
    <property type="molecule type" value="Genomic_DNA"/>
</dbReference>
<keyword evidence="3" id="KW-0539">Nucleus</keyword>
<evidence type="ECO:0000313" key="6">
    <source>
        <dbReference type="EMBL" id="KIJ32117.1"/>
    </source>
</evidence>